<dbReference type="PANTHER" id="PTHR23342">
    <property type="entry name" value="N-ACETYLGLUTAMATE SYNTHASE"/>
    <property type="match status" value="1"/>
</dbReference>
<dbReference type="AlphaFoldDB" id="A0AB33IXE1"/>
<keyword evidence="9" id="KW-0963">Cytoplasm</keyword>
<feature type="binding site" evidence="9">
    <location>
        <position position="63"/>
    </location>
    <ligand>
        <name>substrate</name>
    </ligand>
</feature>
<name>A0AB33IXE1_9BACT</name>
<organism evidence="11">
    <name type="scientific">Prevotella sp. GTC17253</name>
    <dbReference type="NCBI Taxonomy" id="3236793"/>
    <lineage>
        <taxon>Bacteria</taxon>
        <taxon>Pseudomonadati</taxon>
        <taxon>Bacteroidota</taxon>
        <taxon>Bacteroidia</taxon>
        <taxon>Bacteroidales</taxon>
        <taxon>Prevotellaceae</taxon>
        <taxon>Prevotella</taxon>
    </lineage>
</organism>
<dbReference type="InterPro" id="IPR004662">
    <property type="entry name" value="AcgluKinase_fam"/>
</dbReference>
<protein>
    <recommendedName>
        <fullName evidence="9">Acetylglutamate kinase</fullName>
        <ecNumber evidence="9">2.7.2.8</ecNumber>
    </recommendedName>
    <alternativeName>
        <fullName evidence="9">N-acetyl-L-glutamate 5-phosphotransferase</fullName>
    </alternativeName>
    <alternativeName>
        <fullName evidence="9">NAG kinase</fullName>
        <shortName evidence="9">NAGK</shortName>
    </alternativeName>
</protein>
<dbReference type="GO" id="GO:0042450">
    <property type="term" value="P:L-arginine biosynthetic process via ornithine"/>
    <property type="evidence" value="ECO:0007669"/>
    <property type="project" value="UniProtKB-UniRule"/>
</dbReference>
<keyword evidence="7 9" id="KW-0067">ATP-binding</keyword>
<evidence type="ECO:0000256" key="7">
    <source>
        <dbReference type="ARBA" id="ARBA00022840"/>
    </source>
</evidence>
<evidence type="ECO:0000259" key="10">
    <source>
        <dbReference type="Pfam" id="PF00696"/>
    </source>
</evidence>
<dbReference type="Gene3D" id="3.40.1160.10">
    <property type="entry name" value="Acetylglutamate kinase-like"/>
    <property type="match status" value="1"/>
</dbReference>
<keyword evidence="5 9" id="KW-0547">Nucleotide-binding</keyword>
<evidence type="ECO:0000313" key="11">
    <source>
        <dbReference type="EMBL" id="BFO72012.1"/>
    </source>
</evidence>
<proteinExistence type="inferred from homology"/>
<comment type="pathway">
    <text evidence="1 9">Amino-acid biosynthesis; L-arginine biosynthesis; N(2)-acetyl-L-ornithine from L-glutamate: step 2/4.</text>
</comment>
<keyword evidence="6 9" id="KW-0418">Kinase</keyword>
<dbReference type="HAMAP" id="MF_00082">
    <property type="entry name" value="ArgB"/>
    <property type="match status" value="1"/>
</dbReference>
<feature type="site" description="Transition state stabilizer" evidence="9">
    <location>
        <position position="225"/>
    </location>
</feature>
<dbReference type="PIRSF" id="PIRSF000728">
    <property type="entry name" value="NAGK"/>
    <property type="match status" value="1"/>
</dbReference>
<dbReference type="InterPro" id="IPR037528">
    <property type="entry name" value="ArgB"/>
</dbReference>
<sequence length="257" mass="27280">MKEKLTIVKVGGAVVEDEAQLARLLHDFSGIKGRKMLVHGGGRKATKVAASLGIETKMVDGRRLTDRDMLEVVTMVYGGLVNKNIVARLQAMGINALGLTGADLNAIRSHRRPIQDGIDFGFVGDVDQVNADGLCTLIEDGLTPVIAPLTHDGEGHMLNTNADTIAGETAKALAACYDVTLMYCFEKKGVLSKPDDDESVIPVITRQDFARYVADGIVVGGMIPKLENALAAVEAGVSRVIITQATAIDGLQGTVIR</sequence>
<evidence type="ECO:0000256" key="9">
    <source>
        <dbReference type="HAMAP-Rule" id="MF_00082"/>
    </source>
</evidence>
<dbReference type="InterPro" id="IPR036393">
    <property type="entry name" value="AceGlu_kinase-like_sf"/>
</dbReference>
<dbReference type="PANTHER" id="PTHR23342:SF0">
    <property type="entry name" value="N-ACETYLGLUTAMATE SYNTHASE, MITOCHONDRIAL"/>
    <property type="match status" value="1"/>
</dbReference>
<feature type="site" description="Transition state stabilizer" evidence="9">
    <location>
        <position position="9"/>
    </location>
</feature>
<dbReference type="GO" id="GO:0005737">
    <property type="term" value="C:cytoplasm"/>
    <property type="evidence" value="ECO:0007669"/>
    <property type="project" value="UniProtKB-SubCell"/>
</dbReference>
<comment type="similarity">
    <text evidence="9">Belongs to the acetylglutamate kinase family. ArgB subfamily.</text>
</comment>
<evidence type="ECO:0000256" key="4">
    <source>
        <dbReference type="ARBA" id="ARBA00022679"/>
    </source>
</evidence>
<dbReference type="Pfam" id="PF00696">
    <property type="entry name" value="AA_kinase"/>
    <property type="match status" value="1"/>
</dbReference>
<dbReference type="NCBIfam" id="TIGR00761">
    <property type="entry name" value="argB"/>
    <property type="match status" value="1"/>
</dbReference>
<accession>A0AB33IXE1</accession>
<evidence type="ECO:0000256" key="1">
    <source>
        <dbReference type="ARBA" id="ARBA00004828"/>
    </source>
</evidence>
<evidence type="ECO:0000256" key="2">
    <source>
        <dbReference type="ARBA" id="ARBA00022571"/>
    </source>
</evidence>
<feature type="domain" description="Aspartate/glutamate/uridylate kinase" evidence="10">
    <location>
        <begin position="4"/>
        <end position="243"/>
    </location>
</feature>
<comment type="subcellular location">
    <subcellularLocation>
        <location evidence="9">Cytoplasm</location>
    </subcellularLocation>
</comment>
<evidence type="ECO:0000256" key="8">
    <source>
        <dbReference type="ARBA" id="ARBA00048141"/>
    </source>
</evidence>
<evidence type="ECO:0000256" key="5">
    <source>
        <dbReference type="ARBA" id="ARBA00022741"/>
    </source>
</evidence>
<comment type="function">
    <text evidence="9">Catalyzes the ATP-dependent phosphorylation of N-acetyl-L-glutamate.</text>
</comment>
<keyword evidence="4 9" id="KW-0808">Transferase</keyword>
<evidence type="ECO:0000256" key="3">
    <source>
        <dbReference type="ARBA" id="ARBA00022605"/>
    </source>
</evidence>
<feature type="binding site" evidence="9">
    <location>
        <begin position="41"/>
        <end position="42"/>
    </location>
    <ligand>
        <name>substrate</name>
    </ligand>
</feature>
<comment type="catalytic activity">
    <reaction evidence="8 9">
        <text>N-acetyl-L-glutamate + ATP = N-acetyl-L-glutamyl 5-phosphate + ADP</text>
        <dbReference type="Rhea" id="RHEA:14629"/>
        <dbReference type="ChEBI" id="CHEBI:30616"/>
        <dbReference type="ChEBI" id="CHEBI:44337"/>
        <dbReference type="ChEBI" id="CHEBI:57936"/>
        <dbReference type="ChEBI" id="CHEBI:456216"/>
        <dbReference type="EC" id="2.7.2.8"/>
    </reaction>
</comment>
<dbReference type="GO" id="GO:0005524">
    <property type="term" value="F:ATP binding"/>
    <property type="evidence" value="ECO:0007669"/>
    <property type="project" value="UniProtKB-UniRule"/>
</dbReference>
<feature type="binding site" evidence="9">
    <location>
        <position position="159"/>
    </location>
    <ligand>
        <name>substrate</name>
    </ligand>
</feature>
<keyword evidence="2 9" id="KW-0055">Arginine biosynthesis</keyword>
<gene>
    <name evidence="9 11" type="primary">argB</name>
    <name evidence="11" type="ORF">GTC17253_19780</name>
</gene>
<dbReference type="CDD" id="cd04238">
    <property type="entry name" value="AAK_NAGK-like"/>
    <property type="match status" value="1"/>
</dbReference>
<dbReference type="EC" id="2.7.2.8" evidence="9"/>
<dbReference type="InterPro" id="IPR001048">
    <property type="entry name" value="Asp/Glu/Uridylate_kinase"/>
</dbReference>
<dbReference type="EMBL" id="AP035785">
    <property type="protein sequence ID" value="BFO72012.1"/>
    <property type="molecule type" value="Genomic_DNA"/>
</dbReference>
<reference evidence="11" key="1">
    <citation type="submission" date="2024-07" db="EMBL/GenBank/DDBJ databases">
        <title>Complete genome sequence of Prevotella sp. YM-2024 GTC17253.</title>
        <authorList>
            <person name="Hayashi M."/>
            <person name="Muto Y."/>
            <person name="Tanaka K."/>
            <person name="Niwa H."/>
        </authorList>
    </citation>
    <scope>NUCLEOTIDE SEQUENCE</scope>
    <source>
        <strain evidence="11">GTC17253</strain>
    </source>
</reference>
<dbReference type="SUPFAM" id="SSF53633">
    <property type="entry name" value="Carbamate kinase-like"/>
    <property type="match status" value="1"/>
</dbReference>
<keyword evidence="3 9" id="KW-0028">Amino-acid biosynthesis</keyword>
<evidence type="ECO:0000256" key="6">
    <source>
        <dbReference type="ARBA" id="ARBA00022777"/>
    </source>
</evidence>
<dbReference type="GO" id="GO:0003991">
    <property type="term" value="F:acetylglutamate kinase activity"/>
    <property type="evidence" value="ECO:0007669"/>
    <property type="project" value="UniProtKB-UniRule"/>
</dbReference>